<dbReference type="Gene3D" id="2.60.40.1630">
    <property type="entry name" value="bacillus anthracis domain"/>
    <property type="match status" value="1"/>
</dbReference>
<dbReference type="EMBL" id="LCZJ02000014">
    <property type="protein sequence ID" value="KTD88309.1"/>
    <property type="molecule type" value="Genomic_DNA"/>
</dbReference>
<keyword evidence="1" id="KW-1133">Transmembrane helix</keyword>
<accession>A0A0W1B415</accession>
<dbReference type="Proteomes" id="UP000054709">
    <property type="component" value="Unassembled WGS sequence"/>
</dbReference>
<keyword evidence="4" id="KW-1185">Reference proteome</keyword>
<comment type="caution">
    <text evidence="3">The sequence shown here is derived from an EMBL/GenBank/DDBJ whole genome shotgun (WGS) entry which is preliminary data.</text>
</comment>
<feature type="transmembrane region" description="Helical" evidence="1">
    <location>
        <begin position="56"/>
        <end position="75"/>
    </location>
</feature>
<dbReference type="RefSeq" id="WP_060621965.1">
    <property type="nucleotide sequence ID" value="NZ_LCZJ02000014.1"/>
</dbReference>
<dbReference type="InterPro" id="IPR025436">
    <property type="entry name" value="DUF4179"/>
</dbReference>
<name>A0A0W1B415_9BACL</name>
<feature type="domain" description="DUF4179" evidence="2">
    <location>
        <begin position="50"/>
        <end position="130"/>
    </location>
</feature>
<protein>
    <submittedName>
        <fullName evidence="3">RNA polymerase subunit sigma</fullName>
    </submittedName>
</protein>
<dbReference type="Pfam" id="PF13786">
    <property type="entry name" value="DUF4179"/>
    <property type="match status" value="1"/>
</dbReference>
<organism evidence="3 4">
    <name type="scientific">Paenibacillus etheri</name>
    <dbReference type="NCBI Taxonomy" id="1306852"/>
    <lineage>
        <taxon>Bacteria</taxon>
        <taxon>Bacillati</taxon>
        <taxon>Bacillota</taxon>
        <taxon>Bacilli</taxon>
        <taxon>Bacillales</taxon>
        <taxon>Paenibacillaceae</taxon>
        <taxon>Paenibacillus</taxon>
    </lineage>
</organism>
<proteinExistence type="predicted"/>
<evidence type="ECO:0000313" key="4">
    <source>
        <dbReference type="Proteomes" id="UP000054709"/>
    </source>
</evidence>
<gene>
    <name evidence="3" type="ORF">UQ64_05855</name>
</gene>
<keyword evidence="1" id="KW-0812">Transmembrane</keyword>
<keyword evidence="1" id="KW-0472">Membrane</keyword>
<evidence type="ECO:0000259" key="2">
    <source>
        <dbReference type="Pfam" id="PF13786"/>
    </source>
</evidence>
<dbReference type="AlphaFoldDB" id="A0A0W1B415"/>
<evidence type="ECO:0000256" key="1">
    <source>
        <dbReference type="SAM" id="Phobius"/>
    </source>
</evidence>
<reference evidence="3 4" key="1">
    <citation type="journal article" date="2015" name="Int. Biodeterior. Biodegradation">
        <title>Physiological and genetic screening methods for the isolation of methyl tert-butyl ether-degrading bacteria for bioremediation purposes.</title>
        <authorList>
            <person name="Guisado I.M."/>
            <person name="Purswani J."/>
            <person name="Gonzalez Lopez J."/>
            <person name="Pozo C."/>
        </authorList>
    </citation>
    <scope>NUCLEOTIDE SEQUENCE [LARGE SCALE GENOMIC DNA]</scope>
    <source>
        <strain evidence="3 4">SH7</strain>
    </source>
</reference>
<evidence type="ECO:0000313" key="3">
    <source>
        <dbReference type="EMBL" id="KTD88309.1"/>
    </source>
</evidence>
<sequence length="558" mass="62907">MKKLENMLEHRLNKDQNVPYPNFDSMWERIEQDTTASVHTRMSSGSQNRGRNWSKIAAVASVSVLLAAAPVYAAVHYNWDTMLRERGGIQAALAQNLGQQLDQSVTKDGVTLKLHTAIVDENRTVILFTLDVGQRQDSETWRVTGMTLKGTGGGNSSGEYNYLNWDEKNQIYNGYFESEWTPENDKVNVQLVANDIQAFSVQSLDLPLDIHSTETQSFPIGQEGMRSIEVKPFTQGQEKMLFSSAIIFDQPEAKEWAYPNIVGYKNGTLINSLPGGTYGTPGEKGEYTAQQYFKAEDVSGGQLTYKLQYMKKEKDVNGPLSFDLQLSKKQMESGTIKTSLNLPLEVGETDYTLENMVVSPTQIRVTVRSKDIDNSFPYKKYALEVAGKTLEGNLWRSPEGEPELTVLRFERPVDLEITKETPITFVAKYKVTHHGSYKITKNNDDKIPLLLTNISQKKQTIIQQLSGYPVKWTYYMQGSDLYVETGSDDAHFGGINQTHIGLDKERILGKPVTVNFAGDGNNKAIDVYKDFKGTEASIYMFYYTTDDPEKETRVQIRP</sequence>
<dbReference type="OrthoDB" id="2770170at2"/>